<feature type="transmembrane region" description="Helical" evidence="1">
    <location>
        <begin position="147"/>
        <end position="168"/>
    </location>
</feature>
<sequence>MVEKAKIFYFAVFILVVFACIFHVTAMGHHHWKKADLRDMNTRNPLGFNYTIIGLFTRCIISPTLKQETCFPNMLPGNNSCNPQTSCWTRESNPFCSCDFLPSTKGIAACAIIASIFLGLTIIILFIHSINASETRSLGMVLSLLPLILLLLAFTFILIALILVGSYLSRDVMHLLYEPGTVDRSNIKTGSSPAIHSEILLDEKYDAIRIEAINAGILLKETDEKIDELIHDARMIKSHGRDIRSNALRFYQNLIQSRKIIRFCQLIYILISIIIIIILIGKTFSGKRNL</sequence>
<evidence type="ECO:0000313" key="3">
    <source>
        <dbReference type="Proteomes" id="UP000663842"/>
    </source>
</evidence>
<evidence type="ECO:0000313" key="2">
    <source>
        <dbReference type="EMBL" id="CAF3918676.1"/>
    </source>
</evidence>
<proteinExistence type="predicted"/>
<keyword evidence="1" id="KW-0812">Transmembrane</keyword>
<comment type="caution">
    <text evidence="2">The sequence shown here is derived from an EMBL/GenBank/DDBJ whole genome shotgun (WGS) entry which is preliminary data.</text>
</comment>
<name>A0A819ITN7_9BILA</name>
<dbReference type="Gene3D" id="1.20.140.150">
    <property type="match status" value="1"/>
</dbReference>
<reference evidence="2" key="1">
    <citation type="submission" date="2021-02" db="EMBL/GenBank/DDBJ databases">
        <authorList>
            <person name="Nowell W R."/>
        </authorList>
    </citation>
    <scope>NUCLEOTIDE SEQUENCE</scope>
</reference>
<organism evidence="2 3">
    <name type="scientific">Rotaria magnacalcarata</name>
    <dbReference type="NCBI Taxonomy" id="392030"/>
    <lineage>
        <taxon>Eukaryota</taxon>
        <taxon>Metazoa</taxon>
        <taxon>Spiralia</taxon>
        <taxon>Gnathifera</taxon>
        <taxon>Rotifera</taxon>
        <taxon>Eurotatoria</taxon>
        <taxon>Bdelloidea</taxon>
        <taxon>Philodinida</taxon>
        <taxon>Philodinidae</taxon>
        <taxon>Rotaria</taxon>
    </lineage>
</organism>
<protein>
    <submittedName>
        <fullName evidence="2">Uncharacterized protein</fullName>
    </submittedName>
</protein>
<feature type="transmembrane region" description="Helical" evidence="1">
    <location>
        <begin position="107"/>
        <end position="127"/>
    </location>
</feature>
<gene>
    <name evidence="2" type="ORF">UXM345_LOCUS11496</name>
</gene>
<feature type="transmembrane region" description="Helical" evidence="1">
    <location>
        <begin position="260"/>
        <end position="280"/>
    </location>
</feature>
<dbReference type="PROSITE" id="PS51257">
    <property type="entry name" value="PROKAR_LIPOPROTEIN"/>
    <property type="match status" value="1"/>
</dbReference>
<feature type="transmembrane region" description="Helical" evidence="1">
    <location>
        <begin position="46"/>
        <end position="65"/>
    </location>
</feature>
<accession>A0A819ITN7</accession>
<dbReference type="Proteomes" id="UP000663842">
    <property type="component" value="Unassembled WGS sequence"/>
</dbReference>
<keyword evidence="1" id="KW-1133">Transmembrane helix</keyword>
<keyword evidence="1" id="KW-0472">Membrane</keyword>
<evidence type="ECO:0000256" key="1">
    <source>
        <dbReference type="SAM" id="Phobius"/>
    </source>
</evidence>
<feature type="transmembrane region" description="Helical" evidence="1">
    <location>
        <begin position="7"/>
        <end position="26"/>
    </location>
</feature>
<dbReference type="AlphaFoldDB" id="A0A819ITN7"/>
<dbReference type="EMBL" id="CAJOBF010001149">
    <property type="protein sequence ID" value="CAF3918676.1"/>
    <property type="molecule type" value="Genomic_DNA"/>
</dbReference>